<accession>A0A816C5P8</accession>
<dbReference type="AlphaFoldDB" id="A0A816C5P8"/>
<feature type="signal peptide" evidence="1">
    <location>
        <begin position="1"/>
        <end position="24"/>
    </location>
</feature>
<evidence type="ECO:0000256" key="1">
    <source>
        <dbReference type="SAM" id="SignalP"/>
    </source>
</evidence>
<dbReference type="PROSITE" id="PS51257">
    <property type="entry name" value="PROKAR_LIPOPROTEIN"/>
    <property type="match status" value="1"/>
</dbReference>
<organism evidence="2 3">
    <name type="scientific">Adineta ricciae</name>
    <name type="common">Rotifer</name>
    <dbReference type="NCBI Taxonomy" id="249248"/>
    <lineage>
        <taxon>Eukaryota</taxon>
        <taxon>Metazoa</taxon>
        <taxon>Spiralia</taxon>
        <taxon>Gnathifera</taxon>
        <taxon>Rotifera</taxon>
        <taxon>Eurotatoria</taxon>
        <taxon>Bdelloidea</taxon>
        <taxon>Adinetida</taxon>
        <taxon>Adinetidae</taxon>
        <taxon>Adineta</taxon>
    </lineage>
</organism>
<sequence length="282" mass="30633">MVYRLLFSISFLGLSACWLDLALGIRGHAYSHMTYSTSDSPLAELFVTKKFICAAQCAYHFLTCNTAVFIDGSTPRCLLYSEPLIRANLVTAMQATVYDFAGEKLAVTTTMSTSPIIDTSSTPTSLAVTSAELYAPSPLLSVQHSWTLCYTATYSTPLNALAISSVLTLCYQKKLLLGCLLIGSLTLTVAAMGNRSDVLFNCGTSTNCTRQANGVSWYYSNSYSWGFANGNDAVTRAPCDVESTNDDSRLCWHTQGYGGFRYGATTNLNSSSSWSKVIYQSN</sequence>
<protein>
    <recommendedName>
        <fullName evidence="4">Apple domain-containing protein</fullName>
    </recommendedName>
</protein>
<gene>
    <name evidence="2" type="ORF">XAT740_LOCUS49720</name>
</gene>
<keyword evidence="3" id="KW-1185">Reference proteome</keyword>
<comment type="caution">
    <text evidence="2">The sequence shown here is derived from an EMBL/GenBank/DDBJ whole genome shotgun (WGS) entry which is preliminary data.</text>
</comment>
<evidence type="ECO:0000313" key="3">
    <source>
        <dbReference type="Proteomes" id="UP000663828"/>
    </source>
</evidence>
<evidence type="ECO:0000313" key="2">
    <source>
        <dbReference type="EMBL" id="CAF1617180.1"/>
    </source>
</evidence>
<evidence type="ECO:0008006" key="4">
    <source>
        <dbReference type="Google" id="ProtNLM"/>
    </source>
</evidence>
<proteinExistence type="predicted"/>
<feature type="chain" id="PRO_5032434712" description="Apple domain-containing protein" evidence="1">
    <location>
        <begin position="25"/>
        <end position="282"/>
    </location>
</feature>
<name>A0A816C5P8_ADIRI</name>
<dbReference type="EMBL" id="CAJNOR010007431">
    <property type="protein sequence ID" value="CAF1617180.1"/>
    <property type="molecule type" value="Genomic_DNA"/>
</dbReference>
<dbReference type="Proteomes" id="UP000663828">
    <property type="component" value="Unassembled WGS sequence"/>
</dbReference>
<keyword evidence="1" id="KW-0732">Signal</keyword>
<reference evidence="2" key="1">
    <citation type="submission" date="2021-02" db="EMBL/GenBank/DDBJ databases">
        <authorList>
            <person name="Nowell W R."/>
        </authorList>
    </citation>
    <scope>NUCLEOTIDE SEQUENCE</scope>
</reference>